<keyword evidence="2" id="KW-0732">Signal</keyword>
<dbReference type="Pfam" id="PF03629">
    <property type="entry name" value="SASA"/>
    <property type="match status" value="1"/>
</dbReference>
<comment type="caution">
    <text evidence="4">The sequence shown here is derived from an EMBL/GenBank/DDBJ whole genome shotgun (WGS) entry which is preliminary data.</text>
</comment>
<gene>
    <name evidence="4" type="primary">axe1-6A</name>
    <name evidence="4" type="ORF">Pla52o_05350</name>
</gene>
<dbReference type="Gene3D" id="3.40.50.1110">
    <property type="entry name" value="SGNH hydrolase"/>
    <property type="match status" value="1"/>
</dbReference>
<accession>A0A5C6CQA9</accession>
<dbReference type="EMBL" id="SJPT01000001">
    <property type="protein sequence ID" value="TWU26682.1"/>
    <property type="molecule type" value="Genomic_DNA"/>
</dbReference>
<protein>
    <submittedName>
        <fullName evidence="4">Carbohydrate acetyl esterase/feruloyl esterase</fullName>
    </submittedName>
</protein>
<evidence type="ECO:0000313" key="4">
    <source>
        <dbReference type="EMBL" id="TWU26682.1"/>
    </source>
</evidence>
<dbReference type="InterPro" id="IPR005181">
    <property type="entry name" value="SASA"/>
</dbReference>
<evidence type="ECO:0000256" key="2">
    <source>
        <dbReference type="SAM" id="SignalP"/>
    </source>
</evidence>
<organism evidence="4 5">
    <name type="scientific">Novipirellula galeiformis</name>
    <dbReference type="NCBI Taxonomy" id="2528004"/>
    <lineage>
        <taxon>Bacteria</taxon>
        <taxon>Pseudomonadati</taxon>
        <taxon>Planctomycetota</taxon>
        <taxon>Planctomycetia</taxon>
        <taxon>Pirellulales</taxon>
        <taxon>Pirellulaceae</taxon>
        <taxon>Novipirellula</taxon>
    </lineage>
</organism>
<reference evidence="4 5" key="1">
    <citation type="submission" date="2019-02" db="EMBL/GenBank/DDBJ databases">
        <title>Deep-cultivation of Planctomycetes and their phenomic and genomic characterization uncovers novel biology.</title>
        <authorList>
            <person name="Wiegand S."/>
            <person name="Jogler M."/>
            <person name="Boedeker C."/>
            <person name="Pinto D."/>
            <person name="Vollmers J."/>
            <person name="Rivas-Marin E."/>
            <person name="Kohn T."/>
            <person name="Peeters S.H."/>
            <person name="Heuer A."/>
            <person name="Rast P."/>
            <person name="Oberbeckmann S."/>
            <person name="Bunk B."/>
            <person name="Jeske O."/>
            <person name="Meyerdierks A."/>
            <person name="Storesund J.E."/>
            <person name="Kallscheuer N."/>
            <person name="Luecker S."/>
            <person name="Lage O.M."/>
            <person name="Pohl T."/>
            <person name="Merkel B.J."/>
            <person name="Hornburger P."/>
            <person name="Mueller R.-W."/>
            <person name="Bruemmer F."/>
            <person name="Labrenz M."/>
            <person name="Spormann A.M."/>
            <person name="Op Den Camp H."/>
            <person name="Overmann J."/>
            <person name="Amann R."/>
            <person name="Jetten M.S.M."/>
            <person name="Mascher T."/>
            <person name="Medema M.H."/>
            <person name="Devos D.P."/>
            <person name="Kaster A.-K."/>
            <person name="Ovreas L."/>
            <person name="Rohde M."/>
            <person name="Galperin M.Y."/>
            <person name="Jogler C."/>
        </authorList>
    </citation>
    <scope>NUCLEOTIDE SEQUENCE [LARGE SCALE GENOMIC DNA]</scope>
    <source>
        <strain evidence="4 5">Pla52o</strain>
    </source>
</reference>
<dbReference type="AlphaFoldDB" id="A0A5C6CQA9"/>
<evidence type="ECO:0000313" key="5">
    <source>
        <dbReference type="Proteomes" id="UP000316304"/>
    </source>
</evidence>
<dbReference type="InterPro" id="IPR052940">
    <property type="entry name" value="Carb_Esterase_6"/>
</dbReference>
<dbReference type="InterPro" id="IPR036514">
    <property type="entry name" value="SGNH_hydro_sf"/>
</dbReference>
<dbReference type="PANTHER" id="PTHR31988:SF19">
    <property type="entry name" value="9-O-ACETYL-N-ACETYLNEURAMINIC ACID DEACETYLASE-RELATED"/>
    <property type="match status" value="1"/>
</dbReference>
<keyword evidence="5" id="KW-1185">Reference proteome</keyword>
<evidence type="ECO:0000256" key="1">
    <source>
        <dbReference type="ARBA" id="ARBA00022801"/>
    </source>
</evidence>
<feature type="chain" id="PRO_5022745229" evidence="2">
    <location>
        <begin position="22"/>
        <end position="280"/>
    </location>
</feature>
<proteinExistence type="predicted"/>
<dbReference type="PANTHER" id="PTHR31988">
    <property type="entry name" value="ESTERASE, PUTATIVE (DUF303)-RELATED"/>
    <property type="match status" value="1"/>
</dbReference>
<feature type="signal peptide" evidence="2">
    <location>
        <begin position="1"/>
        <end position="21"/>
    </location>
</feature>
<name>A0A5C6CQA9_9BACT</name>
<dbReference type="RefSeq" id="WP_231612036.1">
    <property type="nucleotide sequence ID" value="NZ_SJPT01000001.1"/>
</dbReference>
<keyword evidence="1" id="KW-0378">Hydrolase</keyword>
<dbReference type="GO" id="GO:0016788">
    <property type="term" value="F:hydrolase activity, acting on ester bonds"/>
    <property type="evidence" value="ECO:0007669"/>
    <property type="project" value="UniProtKB-ARBA"/>
</dbReference>
<sequence precursor="true">MIKMTLGMAILAVFVSQLAAAQDPSLPHSSASSEAPLPDDPNQFHLFVLAGQSNMAGRGKVEPIDTELDPRVLMLDKAKRWVPARDPLHFDKPSVVGVGVGRTFAIAYADAHPGVTVGLVPTAVGGSPIIAWQPGGYHDQTQTHPWDDCQSRMQQAMKSGVIKGVLWHQGESDANQGSAPKYEARLHALVERFRTTVGDPKLPFIAGQLGQFEDRPWDELRHQIDAAHRALPEQLSNCGFVSSTGLKHRGDNVHFDAASLREFGRRYYQSYVSLTTNDSR</sequence>
<evidence type="ECO:0000259" key="3">
    <source>
        <dbReference type="Pfam" id="PF03629"/>
    </source>
</evidence>
<feature type="domain" description="Sialate O-acetylesterase" evidence="3">
    <location>
        <begin position="44"/>
        <end position="272"/>
    </location>
</feature>
<dbReference type="Proteomes" id="UP000316304">
    <property type="component" value="Unassembled WGS sequence"/>
</dbReference>
<dbReference type="SUPFAM" id="SSF52266">
    <property type="entry name" value="SGNH hydrolase"/>
    <property type="match status" value="1"/>
</dbReference>